<protein>
    <submittedName>
        <fullName evidence="3">Uncharacterized protein</fullName>
    </submittedName>
</protein>
<dbReference type="InterPro" id="IPR058792">
    <property type="entry name" value="Beta-barrel_RND_2"/>
</dbReference>
<sequence>VNVPERHVSRLQKGADASVVIDALGQDKITARVVAILAQGYSDSRTFPVVVEMLNPSGQIRAGMAATVHLSVPQSGEALLVHKDAVVTSVRGTYLFVAREGTATQKPVKMGLAHQGFVSVEGDLQAGELAIVRGNERLQDGQAVRVVRKLQ</sequence>
<accession>A0A382S8N4</accession>
<dbReference type="AlphaFoldDB" id="A0A382S8N4"/>
<dbReference type="NCBIfam" id="TIGR01730">
    <property type="entry name" value="RND_mfp"/>
    <property type="match status" value="1"/>
</dbReference>
<dbReference type="EMBL" id="UINC01126827">
    <property type="protein sequence ID" value="SVD05557.1"/>
    <property type="molecule type" value="Genomic_DNA"/>
</dbReference>
<dbReference type="Gene3D" id="2.40.420.20">
    <property type="match status" value="1"/>
</dbReference>
<dbReference type="PANTHER" id="PTHR30469">
    <property type="entry name" value="MULTIDRUG RESISTANCE PROTEIN MDTA"/>
    <property type="match status" value="1"/>
</dbReference>
<proteinExistence type="predicted"/>
<dbReference type="InterPro" id="IPR058637">
    <property type="entry name" value="YknX-like_C"/>
</dbReference>
<feature type="domain" description="YknX-like C-terminal permuted SH3-like" evidence="2">
    <location>
        <begin position="82"/>
        <end position="146"/>
    </location>
</feature>
<feature type="domain" description="CusB-like beta-barrel" evidence="1">
    <location>
        <begin position="1"/>
        <end position="71"/>
    </location>
</feature>
<dbReference type="InterPro" id="IPR006143">
    <property type="entry name" value="RND_pump_MFP"/>
</dbReference>
<feature type="non-terminal residue" evidence="3">
    <location>
        <position position="1"/>
    </location>
</feature>
<evidence type="ECO:0000259" key="1">
    <source>
        <dbReference type="Pfam" id="PF25954"/>
    </source>
</evidence>
<dbReference type="GO" id="GO:0015562">
    <property type="term" value="F:efflux transmembrane transporter activity"/>
    <property type="evidence" value="ECO:0007669"/>
    <property type="project" value="TreeGrafter"/>
</dbReference>
<dbReference type="Pfam" id="PF25954">
    <property type="entry name" value="Beta-barrel_RND_2"/>
    <property type="match status" value="1"/>
</dbReference>
<evidence type="ECO:0000259" key="2">
    <source>
        <dbReference type="Pfam" id="PF25989"/>
    </source>
</evidence>
<organism evidence="3">
    <name type="scientific">marine metagenome</name>
    <dbReference type="NCBI Taxonomy" id="408172"/>
    <lineage>
        <taxon>unclassified sequences</taxon>
        <taxon>metagenomes</taxon>
        <taxon>ecological metagenomes</taxon>
    </lineage>
</organism>
<dbReference type="Pfam" id="PF25989">
    <property type="entry name" value="YknX_C"/>
    <property type="match status" value="1"/>
</dbReference>
<name>A0A382S8N4_9ZZZZ</name>
<reference evidence="3" key="1">
    <citation type="submission" date="2018-05" db="EMBL/GenBank/DDBJ databases">
        <authorList>
            <person name="Lanie J.A."/>
            <person name="Ng W.-L."/>
            <person name="Kazmierczak K.M."/>
            <person name="Andrzejewski T.M."/>
            <person name="Davidsen T.M."/>
            <person name="Wayne K.J."/>
            <person name="Tettelin H."/>
            <person name="Glass J.I."/>
            <person name="Rusch D."/>
            <person name="Podicherti R."/>
            <person name="Tsui H.-C.T."/>
            <person name="Winkler M.E."/>
        </authorList>
    </citation>
    <scope>NUCLEOTIDE SEQUENCE</scope>
</reference>
<dbReference type="Gene3D" id="2.40.30.170">
    <property type="match status" value="1"/>
</dbReference>
<gene>
    <name evidence="3" type="ORF">METZ01_LOCUS358411</name>
</gene>
<dbReference type="GO" id="GO:1990281">
    <property type="term" value="C:efflux pump complex"/>
    <property type="evidence" value="ECO:0007669"/>
    <property type="project" value="TreeGrafter"/>
</dbReference>
<evidence type="ECO:0000313" key="3">
    <source>
        <dbReference type="EMBL" id="SVD05557.1"/>
    </source>
</evidence>